<accession>A0A6N8HFU8</accession>
<dbReference type="GO" id="GO:0003677">
    <property type="term" value="F:DNA binding"/>
    <property type="evidence" value="ECO:0007669"/>
    <property type="project" value="InterPro"/>
</dbReference>
<dbReference type="AlphaFoldDB" id="A0A6N8HFU8"/>
<evidence type="ECO:0000313" key="3">
    <source>
        <dbReference type="Proteomes" id="UP000433945"/>
    </source>
</evidence>
<dbReference type="InterPro" id="IPR010982">
    <property type="entry name" value="Lambda_DNA-bd_dom_sf"/>
</dbReference>
<sequence>MAKLTKEDIKLKNAIAQRIEALREDTGLSQSEFAKEHAIDRQAINRWEDREGERGISIYTIRRFCKMVGITLTQFFDSPLFK</sequence>
<dbReference type="RefSeq" id="WP_157483888.1">
    <property type="nucleotide sequence ID" value="NZ_WOWP01000053.1"/>
</dbReference>
<protein>
    <submittedName>
        <fullName evidence="2">Helix-turn-helix domain-containing protein</fullName>
    </submittedName>
</protein>
<keyword evidence="3" id="KW-1185">Reference proteome</keyword>
<name>A0A6N8HFU8_9FLAO</name>
<dbReference type="CDD" id="cd00093">
    <property type="entry name" value="HTH_XRE"/>
    <property type="match status" value="1"/>
</dbReference>
<dbReference type="SUPFAM" id="SSF47413">
    <property type="entry name" value="lambda repressor-like DNA-binding domains"/>
    <property type="match status" value="1"/>
</dbReference>
<organism evidence="2 3">
    <name type="scientific">Flavobacterium rakeshii</name>
    <dbReference type="NCBI Taxonomy" id="1038845"/>
    <lineage>
        <taxon>Bacteria</taxon>
        <taxon>Pseudomonadati</taxon>
        <taxon>Bacteroidota</taxon>
        <taxon>Flavobacteriia</taxon>
        <taxon>Flavobacteriales</taxon>
        <taxon>Flavobacteriaceae</taxon>
        <taxon>Flavobacterium</taxon>
    </lineage>
</organism>
<evidence type="ECO:0000313" key="2">
    <source>
        <dbReference type="EMBL" id="MUV04607.1"/>
    </source>
</evidence>
<dbReference type="Proteomes" id="UP000433945">
    <property type="component" value="Unassembled WGS sequence"/>
</dbReference>
<proteinExistence type="predicted"/>
<gene>
    <name evidence="2" type="ORF">GN157_12895</name>
</gene>
<dbReference type="PROSITE" id="PS50943">
    <property type="entry name" value="HTH_CROC1"/>
    <property type="match status" value="1"/>
</dbReference>
<evidence type="ECO:0000259" key="1">
    <source>
        <dbReference type="PROSITE" id="PS50943"/>
    </source>
</evidence>
<dbReference type="InterPro" id="IPR001387">
    <property type="entry name" value="Cro/C1-type_HTH"/>
</dbReference>
<dbReference type="SMART" id="SM00530">
    <property type="entry name" value="HTH_XRE"/>
    <property type="match status" value="1"/>
</dbReference>
<dbReference type="Gene3D" id="1.10.260.40">
    <property type="entry name" value="lambda repressor-like DNA-binding domains"/>
    <property type="match status" value="1"/>
</dbReference>
<feature type="domain" description="HTH cro/C1-type" evidence="1">
    <location>
        <begin position="19"/>
        <end position="75"/>
    </location>
</feature>
<dbReference type="OrthoDB" id="1263042at2"/>
<dbReference type="EMBL" id="WOWP01000053">
    <property type="protein sequence ID" value="MUV04607.1"/>
    <property type="molecule type" value="Genomic_DNA"/>
</dbReference>
<reference evidence="2 3" key="1">
    <citation type="submission" date="2019-12" db="EMBL/GenBank/DDBJ databases">
        <authorList>
            <person name="Sun J.-Q."/>
        </authorList>
    </citation>
    <scope>NUCLEOTIDE SEQUENCE [LARGE SCALE GENOMIC DNA]</scope>
    <source>
        <strain evidence="2 3">JCM 17928</strain>
    </source>
</reference>
<dbReference type="Pfam" id="PF01381">
    <property type="entry name" value="HTH_3"/>
    <property type="match status" value="1"/>
</dbReference>
<comment type="caution">
    <text evidence="2">The sequence shown here is derived from an EMBL/GenBank/DDBJ whole genome shotgun (WGS) entry which is preliminary data.</text>
</comment>